<gene>
    <name evidence="1" type="ORF">EDD59_102115</name>
</gene>
<accession>A0A4R3KGU7</accession>
<dbReference type="AlphaFoldDB" id="A0A4R3KGU7"/>
<evidence type="ECO:0000313" key="2">
    <source>
        <dbReference type="Proteomes" id="UP000295726"/>
    </source>
</evidence>
<organism evidence="1 2">
    <name type="scientific">Muricomes intestini</name>
    <dbReference type="NCBI Taxonomy" id="1796634"/>
    <lineage>
        <taxon>Bacteria</taxon>
        <taxon>Bacillati</taxon>
        <taxon>Bacillota</taxon>
        <taxon>Clostridia</taxon>
        <taxon>Lachnospirales</taxon>
        <taxon>Lachnospiraceae</taxon>
        <taxon>Muricomes</taxon>
    </lineage>
</organism>
<evidence type="ECO:0000313" key="1">
    <source>
        <dbReference type="EMBL" id="TCS82249.1"/>
    </source>
</evidence>
<dbReference type="Proteomes" id="UP000295726">
    <property type="component" value="Unassembled WGS sequence"/>
</dbReference>
<reference evidence="1 2" key="1">
    <citation type="submission" date="2019-03" db="EMBL/GenBank/DDBJ databases">
        <title>Genomic Encyclopedia of Type Strains, Phase IV (KMG-IV): sequencing the most valuable type-strain genomes for metagenomic binning, comparative biology and taxonomic classification.</title>
        <authorList>
            <person name="Goeker M."/>
        </authorList>
    </citation>
    <scope>NUCLEOTIDE SEQUENCE [LARGE SCALE GENOMIC DNA]</scope>
    <source>
        <strain evidence="1 2">DSM 29489</strain>
    </source>
</reference>
<proteinExistence type="predicted"/>
<sequence>MEKALRELGDIHMTLEQHKKFDEFITGDDMDFYEEYIIYLSRQEQERFFAENPDFLSEFQVSYDNIDLLKDKMYRNILRKVKKYAAEGEN</sequence>
<protein>
    <submittedName>
        <fullName evidence="1">Uncharacterized protein</fullName>
    </submittedName>
</protein>
<keyword evidence="2" id="KW-1185">Reference proteome</keyword>
<comment type="caution">
    <text evidence="1">The sequence shown here is derived from an EMBL/GenBank/DDBJ whole genome shotgun (WGS) entry which is preliminary data.</text>
</comment>
<dbReference type="EMBL" id="SLZZ01000002">
    <property type="protein sequence ID" value="TCS82249.1"/>
    <property type="molecule type" value="Genomic_DNA"/>
</dbReference>
<name>A0A4R3KGU7_9FIRM</name>